<dbReference type="InterPro" id="IPR052760">
    <property type="entry name" value="Mitochondrial_malonyltrans"/>
</dbReference>
<feature type="compositionally biased region" description="Low complexity" evidence="1">
    <location>
        <begin position="30"/>
        <end position="45"/>
    </location>
</feature>
<feature type="compositionally biased region" description="Low complexity" evidence="1">
    <location>
        <begin position="93"/>
        <end position="102"/>
    </location>
</feature>
<feature type="compositionally biased region" description="Low complexity" evidence="1">
    <location>
        <begin position="60"/>
        <end position="69"/>
    </location>
</feature>
<dbReference type="Proteomes" id="UP001154114">
    <property type="component" value="Chromosome 2"/>
</dbReference>
<feature type="region of interest" description="Disordered" evidence="1">
    <location>
        <begin position="25"/>
        <end position="110"/>
    </location>
</feature>
<dbReference type="InterPro" id="IPR001227">
    <property type="entry name" value="Ac_transferase_dom_sf"/>
</dbReference>
<evidence type="ECO:0000256" key="1">
    <source>
        <dbReference type="SAM" id="MobiDB-lite"/>
    </source>
</evidence>
<dbReference type="InterPro" id="IPR016035">
    <property type="entry name" value="Acyl_Trfase/lysoPLipase"/>
</dbReference>
<dbReference type="AlphaFoldDB" id="A0A9P0BRY8"/>
<evidence type="ECO:0000313" key="2">
    <source>
        <dbReference type="EMBL" id="CAH0592081.1"/>
    </source>
</evidence>
<name>A0A9P0BRY8_CHRIL</name>
<proteinExistence type="predicted"/>
<dbReference type="PANTHER" id="PTHR47170">
    <property type="entry name" value="MALONYL-COA ACP TRANSACYLASE, ACP-BINDING"/>
    <property type="match status" value="1"/>
</dbReference>
<dbReference type="OrthoDB" id="541883at2759"/>
<dbReference type="PANTHER" id="PTHR47170:SF2">
    <property type="entry name" value="MALONYL-COA:ACP TRANSACYLASE (MAT) DOMAIN-CONTAINING PROTEIN"/>
    <property type="match status" value="1"/>
</dbReference>
<dbReference type="GO" id="GO:0016740">
    <property type="term" value="F:transferase activity"/>
    <property type="evidence" value="ECO:0007669"/>
    <property type="project" value="InterPro"/>
</dbReference>
<feature type="compositionally biased region" description="Basic residues" evidence="1">
    <location>
        <begin position="72"/>
        <end position="92"/>
    </location>
</feature>
<dbReference type="EMBL" id="LR824005">
    <property type="protein sequence ID" value="CAH0592081.1"/>
    <property type="molecule type" value="Genomic_DNA"/>
</dbReference>
<sequence length="267" mass="29327">MYRRARKRVVAALPDCCVRDVAGRPRARARGAAGRSGARAGSGRLLARRDRRARVRRRAAAGARAAPGGAARGRHARRRRRARRRHAHRVAGARRAPAAGHAARARPRRRAGVDSPVCQVANYLFPACKVLAGDEEALRFLEARGGEFGLRRSARVRVEGAFHTPLMAGAEAALREALRAVEVRAPRVRVWCCAEAAPYRDAAGVRRGLARHVTRAVRWEQTLQALYARPRDQHFPLTLTLGPGGALRSTLRQVNARAWDASLQIDV</sequence>
<protein>
    <recommendedName>
        <fullName evidence="4">Malonyl-CoA:ACP transacylase (MAT) domain-containing protein</fullName>
    </recommendedName>
</protein>
<organism evidence="2 3">
    <name type="scientific">Chrysodeixis includens</name>
    <name type="common">Soybean looper</name>
    <name type="synonym">Pseudoplusia includens</name>
    <dbReference type="NCBI Taxonomy" id="689277"/>
    <lineage>
        <taxon>Eukaryota</taxon>
        <taxon>Metazoa</taxon>
        <taxon>Ecdysozoa</taxon>
        <taxon>Arthropoda</taxon>
        <taxon>Hexapoda</taxon>
        <taxon>Insecta</taxon>
        <taxon>Pterygota</taxon>
        <taxon>Neoptera</taxon>
        <taxon>Endopterygota</taxon>
        <taxon>Lepidoptera</taxon>
        <taxon>Glossata</taxon>
        <taxon>Ditrysia</taxon>
        <taxon>Noctuoidea</taxon>
        <taxon>Noctuidae</taxon>
        <taxon>Plusiinae</taxon>
        <taxon>Chrysodeixis</taxon>
    </lineage>
</organism>
<evidence type="ECO:0008006" key="4">
    <source>
        <dbReference type="Google" id="ProtNLM"/>
    </source>
</evidence>
<dbReference type="Gene3D" id="3.30.70.250">
    <property type="entry name" value="Malonyl-CoA ACP transacylase, ACP-binding"/>
    <property type="match status" value="1"/>
</dbReference>
<feature type="compositionally biased region" description="Basic residues" evidence="1">
    <location>
        <begin position="49"/>
        <end position="59"/>
    </location>
</feature>
<dbReference type="SUPFAM" id="SSF52151">
    <property type="entry name" value="FabD/lysophospholipase-like"/>
    <property type="match status" value="1"/>
</dbReference>
<accession>A0A9P0BRY8</accession>
<evidence type="ECO:0000313" key="3">
    <source>
        <dbReference type="Proteomes" id="UP001154114"/>
    </source>
</evidence>
<gene>
    <name evidence="2" type="ORF">CINC_LOCUS5330</name>
</gene>
<reference evidence="2" key="1">
    <citation type="submission" date="2021-12" db="EMBL/GenBank/DDBJ databases">
        <authorList>
            <person name="King R."/>
        </authorList>
    </citation>
    <scope>NUCLEOTIDE SEQUENCE</scope>
</reference>
<dbReference type="Gene3D" id="3.40.366.10">
    <property type="entry name" value="Malonyl-Coenzyme A Acyl Carrier Protein, domain 2"/>
    <property type="match status" value="1"/>
</dbReference>
<keyword evidence="3" id="KW-1185">Reference proteome</keyword>